<comment type="caution">
    <text evidence="1">The sequence shown here is derived from an EMBL/GenBank/DDBJ whole genome shotgun (WGS) entry which is preliminary data.</text>
</comment>
<name>A0A841Z5M7_9LIST</name>
<evidence type="ECO:0000313" key="2">
    <source>
        <dbReference type="Proteomes" id="UP000564536"/>
    </source>
</evidence>
<sequence length="175" mass="20842">MKRINENMKNLLAKISDFKLTEEDLVTINEIVNVPFVELEGCLFIKVTDTLTPPEIQNNQLSKAEIEYNYNELCLNNFFEEKNKWELINLGVLVLEGWSTRFMNLFNKSPMKFVLTCSDDEAYRKWFKELDIEMDEVDNVVLLRLFRVRNEIENNYFSQEYLDNAELDDIYVLEN</sequence>
<dbReference type="RefSeq" id="WP_185426542.1">
    <property type="nucleotide sequence ID" value="NZ_JAARRL010000019.1"/>
</dbReference>
<dbReference type="EMBL" id="JAARRL010000019">
    <property type="protein sequence ID" value="MBC1501251.1"/>
    <property type="molecule type" value="Genomic_DNA"/>
</dbReference>
<gene>
    <name evidence="1" type="ORF">HB943_11615</name>
</gene>
<reference evidence="1 2" key="1">
    <citation type="submission" date="2020-03" db="EMBL/GenBank/DDBJ databases">
        <title>Soil Listeria distribution.</title>
        <authorList>
            <person name="Liao J."/>
            <person name="Wiedmann M."/>
        </authorList>
    </citation>
    <scope>NUCLEOTIDE SEQUENCE [LARGE SCALE GENOMIC DNA]</scope>
    <source>
        <strain evidence="1 2">FSL L7-1523</strain>
    </source>
</reference>
<accession>A0A841Z5M7</accession>
<organism evidence="1 2">
    <name type="scientific">Listeria weihenstephanensis</name>
    <dbReference type="NCBI Taxonomy" id="1006155"/>
    <lineage>
        <taxon>Bacteria</taxon>
        <taxon>Bacillati</taxon>
        <taxon>Bacillota</taxon>
        <taxon>Bacilli</taxon>
        <taxon>Bacillales</taxon>
        <taxon>Listeriaceae</taxon>
        <taxon>Listeria</taxon>
    </lineage>
</organism>
<proteinExistence type="predicted"/>
<dbReference type="AlphaFoldDB" id="A0A841Z5M7"/>
<dbReference type="Proteomes" id="UP000564536">
    <property type="component" value="Unassembled WGS sequence"/>
</dbReference>
<evidence type="ECO:0000313" key="1">
    <source>
        <dbReference type="EMBL" id="MBC1501251.1"/>
    </source>
</evidence>
<protein>
    <submittedName>
        <fullName evidence="1">Uncharacterized protein</fullName>
    </submittedName>
</protein>